<reference evidence="2" key="1">
    <citation type="submission" date="2019-02" db="EMBL/GenBank/DDBJ databases">
        <authorList>
            <person name="Li S.-H."/>
        </authorList>
    </citation>
    <scope>NUCLEOTIDE SEQUENCE</scope>
    <source>
        <strain evidence="2">IMCC11814</strain>
    </source>
</reference>
<evidence type="ECO:0000313" key="2">
    <source>
        <dbReference type="EMBL" id="MCX2975920.1"/>
    </source>
</evidence>
<sequence length="273" mass="30021">MSKTEVTIEPRFMGPAGARFFTTRFSCGGSRGNIVFIPPFAEEMNRCRALVATQARSFARSGYDCTLIDFFGTGDSDGELADCTLAVWYDNIRAAIESAQLESDAPVTLWGLRLGGLFALDYASKNRGSIRDIILWQPVNAAKVYVTQMLRQRVASLMVRDLPPETTTEIRKRLDEGEIVEIAGYEVGGALLNDIEKIDVAAITEPCSGDVFWLEHVMEKGKDIGVASRRAVDQLSDSGVPVDVQTFADPPIWLIHERDFAPQLLAATDSLLP</sequence>
<protein>
    <submittedName>
        <fullName evidence="2">Hydrolase 2, exosortase A system-associated</fullName>
    </submittedName>
</protein>
<feature type="domain" description="Serine aminopeptidase S33" evidence="1">
    <location>
        <begin position="31"/>
        <end position="164"/>
    </location>
</feature>
<comment type="caution">
    <text evidence="2">The sequence shown here is derived from an EMBL/GenBank/DDBJ whole genome shotgun (WGS) entry which is preliminary data.</text>
</comment>
<keyword evidence="3" id="KW-1185">Reference proteome</keyword>
<dbReference type="Gene3D" id="3.40.50.1820">
    <property type="entry name" value="alpha/beta hydrolase"/>
    <property type="match status" value="1"/>
</dbReference>
<dbReference type="InterPro" id="IPR017532">
    <property type="entry name" value="Hydrolase-2_PEP"/>
</dbReference>
<gene>
    <name evidence="2" type="ORF">EYC82_00945</name>
</gene>
<evidence type="ECO:0000313" key="3">
    <source>
        <dbReference type="Proteomes" id="UP001143304"/>
    </source>
</evidence>
<dbReference type="EMBL" id="SHNO01000001">
    <property type="protein sequence ID" value="MCX2975920.1"/>
    <property type="molecule type" value="Genomic_DNA"/>
</dbReference>
<dbReference type="Pfam" id="PF12146">
    <property type="entry name" value="Hydrolase_4"/>
    <property type="match status" value="1"/>
</dbReference>
<dbReference type="Proteomes" id="UP001143304">
    <property type="component" value="Unassembled WGS sequence"/>
</dbReference>
<proteinExistence type="predicted"/>
<name>A0ABT3T245_9GAMM</name>
<dbReference type="RefSeq" id="WP_279247678.1">
    <property type="nucleotide sequence ID" value="NZ_SHNO01000001.1"/>
</dbReference>
<dbReference type="SUPFAM" id="SSF53474">
    <property type="entry name" value="alpha/beta-Hydrolases"/>
    <property type="match status" value="1"/>
</dbReference>
<dbReference type="NCBIfam" id="TIGR03101">
    <property type="entry name" value="hydr2_PEP"/>
    <property type="match status" value="1"/>
</dbReference>
<dbReference type="InterPro" id="IPR022742">
    <property type="entry name" value="Hydrolase_4"/>
</dbReference>
<dbReference type="GO" id="GO:0016787">
    <property type="term" value="F:hydrolase activity"/>
    <property type="evidence" value="ECO:0007669"/>
    <property type="project" value="UniProtKB-KW"/>
</dbReference>
<organism evidence="2 3">
    <name type="scientific">Candidatus Marimicrobium litorale</name>
    <dbReference type="NCBI Taxonomy" id="2518991"/>
    <lineage>
        <taxon>Bacteria</taxon>
        <taxon>Pseudomonadati</taxon>
        <taxon>Pseudomonadota</taxon>
        <taxon>Gammaproteobacteria</taxon>
        <taxon>Cellvibrionales</taxon>
        <taxon>Halieaceae</taxon>
        <taxon>Marimicrobium</taxon>
    </lineage>
</organism>
<evidence type="ECO:0000259" key="1">
    <source>
        <dbReference type="Pfam" id="PF12146"/>
    </source>
</evidence>
<accession>A0ABT3T245</accession>
<keyword evidence="2" id="KW-0378">Hydrolase</keyword>
<dbReference type="InterPro" id="IPR029058">
    <property type="entry name" value="AB_hydrolase_fold"/>
</dbReference>